<dbReference type="Gene3D" id="3.20.20.370">
    <property type="entry name" value="Glycoside hydrolase/deacetylase"/>
    <property type="match status" value="1"/>
</dbReference>
<proteinExistence type="predicted"/>
<dbReference type="STRING" id="1802401.A3B21_00165"/>
<dbReference type="PANTHER" id="PTHR34216">
    <property type="match status" value="1"/>
</dbReference>
<dbReference type="InterPro" id="IPR011330">
    <property type="entry name" value="Glyco_hydro/deAcase_b/a-brl"/>
</dbReference>
<comment type="caution">
    <text evidence="4">The sequence shown here is derived from an EMBL/GenBank/DDBJ whole genome shotgun (WGS) entry which is preliminary data.</text>
</comment>
<dbReference type="EMBL" id="MGEJ01000007">
    <property type="protein sequence ID" value="OGL81325.1"/>
    <property type="molecule type" value="Genomic_DNA"/>
</dbReference>
<evidence type="ECO:0000256" key="2">
    <source>
        <dbReference type="ARBA" id="ARBA00022729"/>
    </source>
</evidence>
<dbReference type="PANTHER" id="PTHR34216:SF3">
    <property type="entry name" value="POLY-BETA-1,6-N-ACETYL-D-GLUCOSAMINE N-DEACETYLASE"/>
    <property type="match status" value="1"/>
</dbReference>
<feature type="domain" description="NodB homology" evidence="3">
    <location>
        <begin position="55"/>
        <end position="259"/>
    </location>
</feature>
<dbReference type="Proteomes" id="UP000176897">
    <property type="component" value="Unassembled WGS sequence"/>
</dbReference>
<organism evidence="4 5">
    <name type="scientific">Candidatus Uhrbacteria bacterium RIFCSPLOWO2_01_FULL_47_24</name>
    <dbReference type="NCBI Taxonomy" id="1802401"/>
    <lineage>
        <taxon>Bacteria</taxon>
        <taxon>Candidatus Uhriibacteriota</taxon>
    </lineage>
</organism>
<dbReference type="AlphaFoldDB" id="A0A1F7USU5"/>
<protein>
    <recommendedName>
        <fullName evidence="3">NodB homology domain-containing protein</fullName>
    </recommendedName>
</protein>
<gene>
    <name evidence="4" type="ORF">A3B21_00165</name>
</gene>
<evidence type="ECO:0000259" key="3">
    <source>
        <dbReference type="PROSITE" id="PS51677"/>
    </source>
</evidence>
<keyword evidence="2" id="KW-0732">Signal</keyword>
<name>A0A1F7USU5_9BACT</name>
<evidence type="ECO:0000313" key="4">
    <source>
        <dbReference type="EMBL" id="OGL81325.1"/>
    </source>
</evidence>
<dbReference type="Pfam" id="PF01522">
    <property type="entry name" value="Polysacc_deac_1"/>
    <property type="match status" value="1"/>
</dbReference>
<comment type="subcellular location">
    <subcellularLocation>
        <location evidence="1">Secreted</location>
    </subcellularLocation>
</comment>
<dbReference type="GO" id="GO:0005975">
    <property type="term" value="P:carbohydrate metabolic process"/>
    <property type="evidence" value="ECO:0007669"/>
    <property type="project" value="InterPro"/>
</dbReference>
<dbReference type="InterPro" id="IPR002509">
    <property type="entry name" value="NODB_dom"/>
</dbReference>
<dbReference type="CDD" id="cd10918">
    <property type="entry name" value="CE4_NodB_like_5s_6s"/>
    <property type="match status" value="1"/>
</dbReference>
<dbReference type="InterPro" id="IPR051398">
    <property type="entry name" value="Polysacch_Deacetylase"/>
</dbReference>
<dbReference type="GO" id="GO:0016810">
    <property type="term" value="F:hydrolase activity, acting on carbon-nitrogen (but not peptide) bonds"/>
    <property type="evidence" value="ECO:0007669"/>
    <property type="project" value="InterPro"/>
</dbReference>
<dbReference type="SUPFAM" id="SSF88713">
    <property type="entry name" value="Glycoside hydrolase/deacetylase"/>
    <property type="match status" value="1"/>
</dbReference>
<dbReference type="GO" id="GO:0005576">
    <property type="term" value="C:extracellular region"/>
    <property type="evidence" value="ECO:0007669"/>
    <property type="project" value="UniProtKB-SubCell"/>
</dbReference>
<evidence type="ECO:0000256" key="1">
    <source>
        <dbReference type="ARBA" id="ARBA00004613"/>
    </source>
</evidence>
<reference evidence="4 5" key="1">
    <citation type="journal article" date="2016" name="Nat. Commun.">
        <title>Thousands of microbial genomes shed light on interconnected biogeochemical processes in an aquifer system.</title>
        <authorList>
            <person name="Anantharaman K."/>
            <person name="Brown C.T."/>
            <person name="Hug L.A."/>
            <person name="Sharon I."/>
            <person name="Castelle C.J."/>
            <person name="Probst A.J."/>
            <person name="Thomas B.C."/>
            <person name="Singh A."/>
            <person name="Wilkins M.J."/>
            <person name="Karaoz U."/>
            <person name="Brodie E.L."/>
            <person name="Williams K.H."/>
            <person name="Hubbard S.S."/>
            <person name="Banfield J.F."/>
        </authorList>
    </citation>
    <scope>NUCLEOTIDE SEQUENCE [LARGE SCALE GENOMIC DNA]</scope>
</reference>
<accession>A0A1F7USU5</accession>
<evidence type="ECO:0000313" key="5">
    <source>
        <dbReference type="Proteomes" id="UP000176897"/>
    </source>
</evidence>
<sequence length="259" mass="30687">MTYRALLKRYLWRMTAQLLAKKGPQQRVIIFHDIHAFQETLLRNFLSFLDVSTAIQTTITFDDGFHSSYRAIQALKNRKAIFFVSPEFINRAHTDRWQEFFHYNLLRTEDLRQYELERAVRPASWDDLRTLVKLGHAIGSHTMTHTRLSKIRSQKELEYEIIGSGDLIEDMLQVKVDHFAYPFGDIDSIDERAYKIIKRRYRTCFTGIRGNNIGNENKYTQWRDPIDLGCPIKYQEFLLQGGFDWYYTSQRSRLAALSQ</sequence>
<dbReference type="PROSITE" id="PS51677">
    <property type="entry name" value="NODB"/>
    <property type="match status" value="1"/>
</dbReference>